<gene>
    <name evidence="12" type="ORF">CLV37_103148</name>
</gene>
<dbReference type="Pfam" id="PF00331">
    <property type="entry name" value="Glyco_hydro_10"/>
    <property type="match status" value="1"/>
</dbReference>
<feature type="domain" description="GH10" evidence="11">
    <location>
        <begin position="38"/>
        <end position="369"/>
    </location>
</feature>
<evidence type="ECO:0000256" key="2">
    <source>
        <dbReference type="ARBA" id="ARBA00007495"/>
    </source>
</evidence>
<keyword evidence="13" id="KW-1185">Reference proteome</keyword>
<evidence type="ECO:0000256" key="10">
    <source>
        <dbReference type="SAM" id="SignalP"/>
    </source>
</evidence>
<dbReference type="PANTHER" id="PTHR31490:SF88">
    <property type="entry name" value="BETA-XYLANASE"/>
    <property type="match status" value="1"/>
</dbReference>
<evidence type="ECO:0000256" key="1">
    <source>
        <dbReference type="ARBA" id="ARBA00000681"/>
    </source>
</evidence>
<evidence type="ECO:0000256" key="9">
    <source>
        <dbReference type="RuleBase" id="RU361174"/>
    </source>
</evidence>
<feature type="signal peptide" evidence="10">
    <location>
        <begin position="1"/>
        <end position="26"/>
    </location>
</feature>
<dbReference type="PROSITE" id="PS51760">
    <property type="entry name" value="GH10_2"/>
    <property type="match status" value="1"/>
</dbReference>
<dbReference type="InterPro" id="IPR001000">
    <property type="entry name" value="GH10_dom"/>
</dbReference>
<feature type="chain" id="PRO_5015783538" description="Beta-xylanase" evidence="10">
    <location>
        <begin position="27"/>
        <end position="386"/>
    </location>
</feature>
<dbReference type="EMBL" id="PVZF01000003">
    <property type="protein sequence ID" value="PRY16717.1"/>
    <property type="molecule type" value="Genomic_DNA"/>
</dbReference>
<dbReference type="EC" id="3.2.1.8" evidence="9"/>
<dbReference type="AlphaFoldDB" id="A0A2T0R6D6"/>
<dbReference type="Gene3D" id="3.20.20.80">
    <property type="entry name" value="Glycosidases"/>
    <property type="match status" value="1"/>
</dbReference>
<evidence type="ECO:0000256" key="4">
    <source>
        <dbReference type="ARBA" id="ARBA00022729"/>
    </source>
</evidence>
<dbReference type="OrthoDB" id="9815836at2"/>
<dbReference type="GO" id="GO:0045493">
    <property type="term" value="P:xylan catabolic process"/>
    <property type="evidence" value="ECO:0007669"/>
    <property type="project" value="UniProtKB-KW"/>
</dbReference>
<comment type="caution">
    <text evidence="12">The sequence shown here is derived from an EMBL/GenBank/DDBJ whole genome shotgun (WGS) entry which is preliminary data.</text>
</comment>
<comment type="catalytic activity">
    <reaction evidence="1 9">
        <text>Endohydrolysis of (1-&gt;4)-beta-D-xylosidic linkages in xylans.</text>
        <dbReference type="EC" id="3.2.1.8"/>
    </reaction>
</comment>
<keyword evidence="8 9" id="KW-0624">Polysaccharide degradation</keyword>
<dbReference type="InterPro" id="IPR017853">
    <property type="entry name" value="GH"/>
</dbReference>
<keyword evidence="6 9" id="KW-0119">Carbohydrate metabolism</keyword>
<evidence type="ECO:0000256" key="5">
    <source>
        <dbReference type="ARBA" id="ARBA00022801"/>
    </source>
</evidence>
<dbReference type="RefSeq" id="WP_106208899.1">
    <property type="nucleotide sequence ID" value="NZ_PVZF01000003.1"/>
</dbReference>
<dbReference type="GO" id="GO:0031176">
    <property type="term" value="F:endo-1,4-beta-xylanase activity"/>
    <property type="evidence" value="ECO:0007669"/>
    <property type="project" value="UniProtKB-EC"/>
</dbReference>
<evidence type="ECO:0000256" key="6">
    <source>
        <dbReference type="ARBA" id="ARBA00023277"/>
    </source>
</evidence>
<dbReference type="PANTHER" id="PTHR31490">
    <property type="entry name" value="GLYCOSYL HYDROLASE"/>
    <property type="match status" value="1"/>
</dbReference>
<evidence type="ECO:0000256" key="7">
    <source>
        <dbReference type="ARBA" id="ARBA00023295"/>
    </source>
</evidence>
<evidence type="ECO:0000313" key="13">
    <source>
        <dbReference type="Proteomes" id="UP000238083"/>
    </source>
</evidence>
<keyword evidence="4 10" id="KW-0732">Signal</keyword>
<dbReference type="PRINTS" id="PR00134">
    <property type="entry name" value="GLHYDRLASE10"/>
</dbReference>
<evidence type="ECO:0000256" key="3">
    <source>
        <dbReference type="ARBA" id="ARBA00022651"/>
    </source>
</evidence>
<dbReference type="Proteomes" id="UP000238083">
    <property type="component" value="Unassembled WGS sequence"/>
</dbReference>
<dbReference type="InterPro" id="IPR044846">
    <property type="entry name" value="GH10"/>
</dbReference>
<name>A0A2T0R6D6_9ACTN</name>
<dbReference type="SMART" id="SM00633">
    <property type="entry name" value="Glyco_10"/>
    <property type="match status" value="1"/>
</dbReference>
<accession>A0A2T0R6D6</accession>
<dbReference type="SUPFAM" id="SSF51445">
    <property type="entry name" value="(Trans)glycosidases"/>
    <property type="match status" value="1"/>
</dbReference>
<sequence>MRLSRSLLVGALGVTAVLCTPATALAAAPTPAPSLYRSSPADSLRRLDHPSGLRIGTAVNTDLLASTPQYAQITAQQFDSVTAENVMKWEVVEPQRGTLDFAAADRLVDFAHANKQRVRGHTLVWHSQLPSWLQATITSTTDAAGNRVDTSSLPASELKALLKKHVQEEVGHFKGRVWQWDVVNEAFNEDGTPRQDVWYQAWGGTGYIADAFRWAHEADPQAKLFYNDYNIEFTGPKSDAAFALAKQLKAQRVPIDGVGFQTHLDTQYGFPDLQANLQRFADLGLFVAETEVDVRSTLPVTAAVQAKQTSYWTQTLQACLAVENCISYTAWGFGDAYSWVPGTFPGQGAANLYDEDLAPKPQYTALQDVLRTTRAPHRAESGGGWA</sequence>
<keyword evidence="3 12" id="KW-0858">Xylan degradation</keyword>
<evidence type="ECO:0000313" key="12">
    <source>
        <dbReference type="EMBL" id="PRY16717.1"/>
    </source>
</evidence>
<proteinExistence type="inferred from homology"/>
<reference evidence="12 13" key="1">
    <citation type="submission" date="2018-03" db="EMBL/GenBank/DDBJ databases">
        <title>Genomic Encyclopedia of Archaeal and Bacterial Type Strains, Phase II (KMG-II): from individual species to whole genera.</title>
        <authorList>
            <person name="Goeker M."/>
        </authorList>
    </citation>
    <scope>NUCLEOTIDE SEQUENCE [LARGE SCALE GENOMIC DNA]</scope>
    <source>
        <strain evidence="12 13">DSM 19711</strain>
    </source>
</reference>
<protein>
    <recommendedName>
        <fullName evidence="9">Beta-xylanase</fullName>
        <ecNumber evidence="9">3.2.1.8</ecNumber>
    </recommendedName>
</protein>
<organism evidence="12 13">
    <name type="scientific">Kineococcus rhizosphaerae</name>
    <dbReference type="NCBI Taxonomy" id="559628"/>
    <lineage>
        <taxon>Bacteria</taxon>
        <taxon>Bacillati</taxon>
        <taxon>Actinomycetota</taxon>
        <taxon>Actinomycetes</taxon>
        <taxon>Kineosporiales</taxon>
        <taxon>Kineosporiaceae</taxon>
        <taxon>Kineococcus</taxon>
    </lineage>
</organism>
<keyword evidence="5 9" id="KW-0378">Hydrolase</keyword>
<evidence type="ECO:0000256" key="8">
    <source>
        <dbReference type="ARBA" id="ARBA00023326"/>
    </source>
</evidence>
<keyword evidence="7 9" id="KW-0326">Glycosidase</keyword>
<evidence type="ECO:0000259" key="11">
    <source>
        <dbReference type="PROSITE" id="PS51760"/>
    </source>
</evidence>
<comment type="similarity">
    <text evidence="2 9">Belongs to the glycosyl hydrolase 10 (cellulase F) family.</text>
</comment>